<dbReference type="PRINTS" id="PR00081">
    <property type="entry name" value="GDHRDH"/>
</dbReference>
<evidence type="ECO:0000256" key="1">
    <source>
        <dbReference type="SAM" id="Phobius"/>
    </source>
</evidence>
<dbReference type="OrthoDB" id="37659at2759"/>
<sequence length="309" mass="33595">MSRPHLAGLKGKHVVITGGSSGIGLAIAQRCAAEGAFLTLISRSSSKLAAARHHIASSLSCNPDRIQTKIADTSNATTIISAIEESFEWKPIDVLICNAGLAMAGMMGDVKEKDLDLVTKTNFLGCVYPIHAAIPLMKQRSLQNPSSIVIMSSLAGLVPLYGINVYSPTKYALKGLAELLLLELLPWNIRVNLVCPSFTKTNLLEEEYFGGNEIIRTIGRKLYSYNHKALESSDDVAMKTIEGVKTGEFLIFTNAQGASLGPLTRGLIPSESVGTFIIELLLMVPYRFVSLLWFLNAKKLVHKMNSKTM</sequence>
<reference evidence="2" key="1">
    <citation type="submission" date="2021-01" db="EMBL/GenBank/DDBJ databases">
        <title>Adiantum capillus-veneris genome.</title>
        <authorList>
            <person name="Fang Y."/>
            <person name="Liao Q."/>
        </authorList>
    </citation>
    <scope>NUCLEOTIDE SEQUENCE</scope>
    <source>
        <strain evidence="2">H3</strain>
        <tissue evidence="2">Leaf</tissue>
    </source>
</reference>
<dbReference type="EMBL" id="JABFUD020000025">
    <property type="protein sequence ID" value="KAI5059193.1"/>
    <property type="molecule type" value="Genomic_DNA"/>
</dbReference>
<evidence type="ECO:0000313" key="2">
    <source>
        <dbReference type="EMBL" id="KAI5059193.1"/>
    </source>
</evidence>
<dbReference type="GO" id="GO:0030148">
    <property type="term" value="P:sphingolipid biosynthetic process"/>
    <property type="evidence" value="ECO:0007669"/>
    <property type="project" value="TreeGrafter"/>
</dbReference>
<keyword evidence="1" id="KW-0812">Transmembrane</keyword>
<dbReference type="SUPFAM" id="SSF51735">
    <property type="entry name" value="NAD(P)-binding Rossmann-fold domains"/>
    <property type="match status" value="1"/>
</dbReference>
<protein>
    <recommendedName>
        <fullName evidence="4">NAD(P)-binding protein</fullName>
    </recommendedName>
</protein>
<accession>A0A9D4U1F6</accession>
<feature type="transmembrane region" description="Helical" evidence="1">
    <location>
        <begin position="273"/>
        <end position="295"/>
    </location>
</feature>
<dbReference type="Gene3D" id="3.40.50.720">
    <property type="entry name" value="NAD(P)-binding Rossmann-like Domain"/>
    <property type="match status" value="1"/>
</dbReference>
<evidence type="ECO:0000313" key="3">
    <source>
        <dbReference type="Proteomes" id="UP000886520"/>
    </source>
</evidence>
<dbReference type="GO" id="GO:0047560">
    <property type="term" value="F:3-dehydrosphinganine reductase activity"/>
    <property type="evidence" value="ECO:0007669"/>
    <property type="project" value="TreeGrafter"/>
</dbReference>
<dbReference type="InterPro" id="IPR036291">
    <property type="entry name" value="NAD(P)-bd_dom_sf"/>
</dbReference>
<keyword evidence="1" id="KW-0472">Membrane</keyword>
<dbReference type="AlphaFoldDB" id="A0A9D4U1F6"/>
<dbReference type="Proteomes" id="UP000886520">
    <property type="component" value="Chromosome 25"/>
</dbReference>
<dbReference type="PANTHER" id="PTHR43550:SF12">
    <property type="entry name" value="3-DEHYDROSPHINGANINE REDUCTASE"/>
    <property type="match status" value="1"/>
</dbReference>
<dbReference type="PANTHER" id="PTHR43550">
    <property type="entry name" value="3-KETODIHYDROSPHINGOSINE REDUCTASE"/>
    <property type="match status" value="1"/>
</dbReference>
<organism evidence="2 3">
    <name type="scientific">Adiantum capillus-veneris</name>
    <name type="common">Maidenhair fern</name>
    <dbReference type="NCBI Taxonomy" id="13818"/>
    <lineage>
        <taxon>Eukaryota</taxon>
        <taxon>Viridiplantae</taxon>
        <taxon>Streptophyta</taxon>
        <taxon>Embryophyta</taxon>
        <taxon>Tracheophyta</taxon>
        <taxon>Polypodiopsida</taxon>
        <taxon>Polypodiidae</taxon>
        <taxon>Polypodiales</taxon>
        <taxon>Pteridineae</taxon>
        <taxon>Pteridaceae</taxon>
        <taxon>Vittarioideae</taxon>
        <taxon>Adiantum</taxon>
    </lineage>
</organism>
<keyword evidence="3" id="KW-1185">Reference proteome</keyword>
<name>A0A9D4U1F6_ADICA</name>
<dbReference type="InterPro" id="IPR002347">
    <property type="entry name" value="SDR_fam"/>
</dbReference>
<gene>
    <name evidence="2" type="ORF">GOP47_0025512</name>
</gene>
<dbReference type="GO" id="GO:0005789">
    <property type="term" value="C:endoplasmic reticulum membrane"/>
    <property type="evidence" value="ECO:0007669"/>
    <property type="project" value="TreeGrafter"/>
</dbReference>
<dbReference type="Pfam" id="PF00106">
    <property type="entry name" value="adh_short"/>
    <property type="match status" value="1"/>
</dbReference>
<comment type="caution">
    <text evidence="2">The sequence shown here is derived from an EMBL/GenBank/DDBJ whole genome shotgun (WGS) entry which is preliminary data.</text>
</comment>
<evidence type="ECO:0008006" key="4">
    <source>
        <dbReference type="Google" id="ProtNLM"/>
    </source>
</evidence>
<keyword evidence="1" id="KW-1133">Transmembrane helix</keyword>
<dbReference type="GO" id="GO:0006666">
    <property type="term" value="P:3-keto-sphinganine metabolic process"/>
    <property type="evidence" value="ECO:0007669"/>
    <property type="project" value="TreeGrafter"/>
</dbReference>
<proteinExistence type="predicted"/>